<evidence type="ECO:0000313" key="3">
    <source>
        <dbReference type="Proteomes" id="UP001275436"/>
    </source>
</evidence>
<protein>
    <submittedName>
        <fullName evidence="2">Serine/threonine protein phosphatase</fullName>
    </submittedName>
</protein>
<dbReference type="Gene3D" id="3.60.21.10">
    <property type="match status" value="1"/>
</dbReference>
<dbReference type="Proteomes" id="UP001275436">
    <property type="component" value="Unassembled WGS sequence"/>
</dbReference>
<name>A0ABQ5TKQ2_9BACI</name>
<sequence length="237" mass="27558">MRRILAISDIHGCYNELVKLLDEVNYKPEVDQLILLGDYIDRGTKNKEVVQKVMNLVDEGAIALRGNHDQMFLDFLYKNNIDAQMLYLQNGGLTTLESYVGYEWFDDGITPENLYRAKQFIQDNYKEHLKFLYHLPYYHQIGNLLFVHAGINPLLEDWRETSDDDMIWIREKFLYSSRPNDNLRIIHGHTPAQYLHSSNGINFTEKRVGIDGACAYGGQLNCLIIESGEFTQMSIKR</sequence>
<evidence type="ECO:0000259" key="1">
    <source>
        <dbReference type="Pfam" id="PF00149"/>
    </source>
</evidence>
<dbReference type="InterPro" id="IPR050126">
    <property type="entry name" value="Ap4A_hydrolase"/>
</dbReference>
<dbReference type="EMBL" id="BSKO01000001">
    <property type="protein sequence ID" value="GLO66284.1"/>
    <property type="molecule type" value="Genomic_DNA"/>
</dbReference>
<proteinExistence type="predicted"/>
<dbReference type="CDD" id="cd00144">
    <property type="entry name" value="MPP_PPP_family"/>
    <property type="match status" value="1"/>
</dbReference>
<dbReference type="InterPro" id="IPR029052">
    <property type="entry name" value="Metallo-depent_PP-like"/>
</dbReference>
<feature type="domain" description="Calcineurin-like phosphoesterase" evidence="1">
    <location>
        <begin position="3"/>
        <end position="202"/>
    </location>
</feature>
<dbReference type="PANTHER" id="PTHR42850:SF4">
    <property type="entry name" value="ZINC-DEPENDENT ENDOPOLYPHOSPHATASE"/>
    <property type="match status" value="1"/>
</dbReference>
<dbReference type="InterPro" id="IPR004843">
    <property type="entry name" value="Calcineurin-like_PHP"/>
</dbReference>
<dbReference type="SUPFAM" id="SSF56300">
    <property type="entry name" value="Metallo-dependent phosphatases"/>
    <property type="match status" value="1"/>
</dbReference>
<comment type="caution">
    <text evidence="2">The sequence shown here is derived from an EMBL/GenBank/DDBJ whole genome shotgun (WGS) entry which is preliminary data.</text>
</comment>
<dbReference type="PANTHER" id="PTHR42850">
    <property type="entry name" value="METALLOPHOSPHOESTERASE"/>
    <property type="match status" value="1"/>
</dbReference>
<gene>
    <name evidence="2" type="ORF">MACH08_20680</name>
</gene>
<reference evidence="2 3" key="1">
    <citation type="submission" date="2023-02" db="EMBL/GenBank/DDBJ databases">
        <title>Oceanobacillus kimchii IFOP_LL358 isolated form Alexandrium catenella lab strain.</title>
        <authorList>
            <person name="Gajardo G."/>
            <person name="Ueki S."/>
            <person name="Maruyama F."/>
        </authorList>
    </citation>
    <scope>NUCLEOTIDE SEQUENCE [LARGE SCALE GENOMIC DNA]</scope>
    <source>
        <strain evidence="2 3">IFOP_LL358</strain>
    </source>
</reference>
<dbReference type="RefSeq" id="WP_317958157.1">
    <property type="nucleotide sequence ID" value="NZ_BSKO01000001.1"/>
</dbReference>
<accession>A0ABQ5TKQ2</accession>
<keyword evidence="3" id="KW-1185">Reference proteome</keyword>
<dbReference type="PRINTS" id="PR00114">
    <property type="entry name" value="STPHPHTASE"/>
</dbReference>
<evidence type="ECO:0000313" key="2">
    <source>
        <dbReference type="EMBL" id="GLO66284.1"/>
    </source>
</evidence>
<organism evidence="2 3">
    <name type="scientific">Oceanobacillus kimchii</name>
    <dbReference type="NCBI Taxonomy" id="746691"/>
    <lineage>
        <taxon>Bacteria</taxon>
        <taxon>Bacillati</taxon>
        <taxon>Bacillota</taxon>
        <taxon>Bacilli</taxon>
        <taxon>Bacillales</taxon>
        <taxon>Bacillaceae</taxon>
        <taxon>Oceanobacillus</taxon>
    </lineage>
</organism>
<dbReference type="InterPro" id="IPR006186">
    <property type="entry name" value="Ser/Thr-sp_prot-phosphatase"/>
</dbReference>
<dbReference type="Pfam" id="PF00149">
    <property type="entry name" value="Metallophos"/>
    <property type="match status" value="1"/>
</dbReference>